<evidence type="ECO:0000256" key="1">
    <source>
        <dbReference type="ARBA" id="ARBA00001946"/>
    </source>
</evidence>
<evidence type="ECO:0000256" key="3">
    <source>
        <dbReference type="ARBA" id="ARBA00005582"/>
    </source>
</evidence>
<evidence type="ECO:0000256" key="6">
    <source>
        <dbReference type="ARBA" id="ARBA00022723"/>
    </source>
</evidence>
<evidence type="ECO:0000256" key="25">
    <source>
        <dbReference type="RuleBase" id="RU003476"/>
    </source>
</evidence>
<dbReference type="PROSITE" id="PS00893">
    <property type="entry name" value="NUDIX_BOX"/>
    <property type="match status" value="1"/>
</dbReference>
<evidence type="ECO:0000313" key="27">
    <source>
        <dbReference type="EMBL" id="OGZ93996.1"/>
    </source>
</evidence>
<dbReference type="SUPFAM" id="SSF55811">
    <property type="entry name" value="Nudix"/>
    <property type="match status" value="1"/>
</dbReference>
<name>A0A1G2K3K8_9BACT</name>
<evidence type="ECO:0000256" key="4">
    <source>
        <dbReference type="ARBA" id="ARBA00011245"/>
    </source>
</evidence>
<evidence type="ECO:0000256" key="14">
    <source>
        <dbReference type="ARBA" id="ARBA00026103"/>
    </source>
</evidence>
<evidence type="ECO:0000256" key="24">
    <source>
        <dbReference type="ARBA" id="ARBA00053094"/>
    </source>
</evidence>
<evidence type="ECO:0000256" key="13">
    <source>
        <dbReference type="ARBA" id="ARBA00024596"/>
    </source>
</evidence>
<evidence type="ECO:0000256" key="9">
    <source>
        <dbReference type="ARBA" id="ARBA00022884"/>
    </source>
</evidence>
<dbReference type="AlphaFoldDB" id="A0A1G2K3K8"/>
<dbReference type="Proteomes" id="UP000177152">
    <property type="component" value="Unassembled WGS sequence"/>
</dbReference>
<sequence>MTKKLLTLCIPYTENRILLGMKKRGFGEGRWNGFGGKVEAGEAIEEAAKRELFEEAGLLAQKFEKRAVIEFEFDGDPEIREVHVFGVFDFGGEAVETEEMRPQWFLKEEIPFDGMWPDDKYWFPLFLQGKCFRGKFLFADLNTIREHAISEVDGGAI</sequence>
<proteinExistence type="inferred from homology"/>
<evidence type="ECO:0000256" key="11">
    <source>
        <dbReference type="ARBA" id="ARBA00024459"/>
    </source>
</evidence>
<dbReference type="InterPro" id="IPR015797">
    <property type="entry name" value="NUDIX_hydrolase-like_dom_sf"/>
</dbReference>
<comment type="subcellular location">
    <subcellularLocation>
        <location evidence="2">Cytoplasm</location>
    </subcellularLocation>
</comment>
<dbReference type="PANTHER" id="PTHR43758:SF2">
    <property type="entry name" value="OXIDIZED PURINE NUCLEOSIDE TRIPHOSPHATE HYDROLASE"/>
    <property type="match status" value="1"/>
</dbReference>
<comment type="catalytic activity">
    <reaction evidence="12">
        <text>8-oxo-dGTP + H2O = 8-oxo-dGMP + diphosphate + H(+)</text>
        <dbReference type="Rhea" id="RHEA:31575"/>
        <dbReference type="ChEBI" id="CHEBI:15377"/>
        <dbReference type="ChEBI" id="CHEBI:15378"/>
        <dbReference type="ChEBI" id="CHEBI:33019"/>
        <dbReference type="ChEBI" id="CHEBI:63224"/>
        <dbReference type="ChEBI" id="CHEBI:77896"/>
    </reaction>
    <physiologicalReaction direction="left-to-right" evidence="12">
        <dbReference type="Rhea" id="RHEA:31576"/>
    </physiologicalReaction>
</comment>
<evidence type="ECO:0000256" key="18">
    <source>
        <dbReference type="ARBA" id="ARBA00030682"/>
    </source>
</evidence>
<gene>
    <name evidence="27" type="ORF">A2633_00960</name>
</gene>
<dbReference type="PANTHER" id="PTHR43758">
    <property type="entry name" value="7,8-DIHYDRO-8-OXOGUANINE TRIPHOSPHATASE"/>
    <property type="match status" value="1"/>
</dbReference>
<evidence type="ECO:0000256" key="21">
    <source>
        <dbReference type="ARBA" id="ARBA00048002"/>
    </source>
</evidence>
<evidence type="ECO:0000256" key="2">
    <source>
        <dbReference type="ARBA" id="ARBA00004496"/>
    </source>
</evidence>
<dbReference type="GO" id="GO:0042262">
    <property type="term" value="P:DNA protection"/>
    <property type="evidence" value="ECO:0007669"/>
    <property type="project" value="InterPro"/>
</dbReference>
<dbReference type="GO" id="GO:0005737">
    <property type="term" value="C:cytoplasm"/>
    <property type="evidence" value="ECO:0007669"/>
    <property type="project" value="UniProtKB-SubCell"/>
</dbReference>
<protein>
    <recommendedName>
        <fullName evidence="15">Oxidized purine nucleoside triphosphate hydrolase</fullName>
        <ecNumber evidence="14">3.6.1.56</ecNumber>
    </recommendedName>
    <alternativeName>
        <fullName evidence="19">2-hydroxy-dATP diphosphatase</fullName>
    </alternativeName>
    <alternativeName>
        <fullName evidence="18">7,8-dihydro-8-oxoguanine triphosphatase</fullName>
    </alternativeName>
    <alternativeName>
        <fullName evidence="17">8-oxo-dGTPase</fullName>
    </alternativeName>
    <alternativeName>
        <fullName evidence="20">Methylated purine nucleoside triphosphate hydrolase</fullName>
    </alternativeName>
    <alternativeName>
        <fullName evidence="16">Nucleoside diphosphate-linked moiety X motif 1</fullName>
    </alternativeName>
</protein>
<comment type="function">
    <text evidence="24">Oxidized purine nucleoside triphosphate hydrolase which is a prominent sanitizer of the oxidized nucleotide pool. Catalyzes the hydrolysis of 2-oxo-dATP (2-hydroxy-dATP) into 2-oxo-dAMP. Also has a significant hydrolase activity toward 2-oxo-ATP, 8-oxo-dGTP and 8-oxo-dATP. Through the hydrolysis of oxidized purine nucleoside triphosphates, prevents their incorporation into DNA and the subsequent transversions A:T to C:G and G:C to T:A. Also catalyzes the hydrolysis of methylated purine nucleoside triphosphate preventing their integration into DNA. Through this antimutagenic activity protects cells from oxidative stress.</text>
</comment>
<dbReference type="CDD" id="cd03427">
    <property type="entry name" value="NUDIX_MTH1_Nudt1"/>
    <property type="match status" value="1"/>
</dbReference>
<comment type="catalytic activity">
    <reaction evidence="11">
        <text>2-oxo-dATP + H2O = 2-oxo-dAMP + diphosphate + H(+)</text>
        <dbReference type="Rhea" id="RHEA:31583"/>
        <dbReference type="ChEBI" id="CHEBI:15377"/>
        <dbReference type="ChEBI" id="CHEBI:15378"/>
        <dbReference type="ChEBI" id="CHEBI:33019"/>
        <dbReference type="ChEBI" id="CHEBI:63212"/>
        <dbReference type="ChEBI" id="CHEBI:77897"/>
        <dbReference type="EC" id="3.6.1.56"/>
    </reaction>
    <physiologicalReaction direction="left-to-right" evidence="11">
        <dbReference type="Rhea" id="RHEA:31584"/>
    </physiologicalReaction>
</comment>
<organism evidence="27 28">
    <name type="scientific">Candidatus Sungbacteria bacterium RIFCSPHIGHO2_01_FULL_47_32</name>
    <dbReference type="NCBI Taxonomy" id="1802264"/>
    <lineage>
        <taxon>Bacteria</taxon>
        <taxon>Candidatus Sungiibacteriota</taxon>
    </lineage>
</organism>
<comment type="catalytic activity">
    <reaction evidence="21">
        <text>N(6)-methyl-ATP + H2O = N(6)-methyl-AMP + diphosphate + H(+)</text>
        <dbReference type="Rhea" id="RHEA:67608"/>
        <dbReference type="ChEBI" id="CHEBI:15377"/>
        <dbReference type="ChEBI" id="CHEBI:15378"/>
        <dbReference type="ChEBI" id="CHEBI:33019"/>
        <dbReference type="ChEBI" id="CHEBI:144842"/>
        <dbReference type="ChEBI" id="CHEBI:172873"/>
    </reaction>
    <physiologicalReaction direction="left-to-right" evidence="21">
        <dbReference type="Rhea" id="RHEA:67609"/>
    </physiologicalReaction>
</comment>
<evidence type="ECO:0000256" key="23">
    <source>
        <dbReference type="ARBA" id="ARBA00049032"/>
    </source>
</evidence>
<dbReference type="InterPro" id="IPR020476">
    <property type="entry name" value="Nudix_hydrolase"/>
</dbReference>
<comment type="similarity">
    <text evidence="3 25">Belongs to the Nudix hydrolase family.</text>
</comment>
<dbReference type="EC" id="3.6.1.56" evidence="14"/>
<comment type="cofactor">
    <cofactor evidence="1">
        <name>Mg(2+)</name>
        <dbReference type="ChEBI" id="CHEBI:18420"/>
    </cofactor>
</comment>
<dbReference type="GO" id="GO:0008828">
    <property type="term" value="F:dATP diphosphatase activity"/>
    <property type="evidence" value="ECO:0007669"/>
    <property type="project" value="UniProtKB-EC"/>
</dbReference>
<evidence type="ECO:0000256" key="7">
    <source>
        <dbReference type="ARBA" id="ARBA00022801"/>
    </source>
</evidence>
<dbReference type="PRINTS" id="PR01403">
    <property type="entry name" value="8OXTPHPHTASE"/>
</dbReference>
<comment type="catalytic activity">
    <reaction evidence="10">
        <text>8-oxo-dATP + H2O = 8-oxo-dAMP + diphosphate + H(+)</text>
        <dbReference type="Rhea" id="RHEA:65396"/>
        <dbReference type="ChEBI" id="CHEBI:15377"/>
        <dbReference type="ChEBI" id="CHEBI:15378"/>
        <dbReference type="ChEBI" id="CHEBI:33019"/>
        <dbReference type="ChEBI" id="CHEBI:71361"/>
        <dbReference type="ChEBI" id="CHEBI:172871"/>
    </reaction>
    <physiologicalReaction direction="left-to-right" evidence="10">
        <dbReference type="Rhea" id="RHEA:65397"/>
    </physiologicalReaction>
</comment>
<dbReference type="InterPro" id="IPR000086">
    <property type="entry name" value="NUDIX_hydrolase_dom"/>
</dbReference>
<evidence type="ECO:0000256" key="16">
    <source>
        <dbReference type="ARBA" id="ARBA00029673"/>
    </source>
</evidence>
<evidence type="ECO:0000256" key="12">
    <source>
        <dbReference type="ARBA" id="ARBA00024486"/>
    </source>
</evidence>
<reference evidence="27 28" key="1">
    <citation type="journal article" date="2016" name="Nat. Commun.">
        <title>Thousands of microbial genomes shed light on interconnected biogeochemical processes in an aquifer system.</title>
        <authorList>
            <person name="Anantharaman K."/>
            <person name="Brown C.T."/>
            <person name="Hug L.A."/>
            <person name="Sharon I."/>
            <person name="Castelle C.J."/>
            <person name="Probst A.J."/>
            <person name="Thomas B.C."/>
            <person name="Singh A."/>
            <person name="Wilkins M.J."/>
            <person name="Karaoz U."/>
            <person name="Brodie E.L."/>
            <person name="Williams K.H."/>
            <person name="Hubbard S.S."/>
            <person name="Banfield J.F."/>
        </authorList>
    </citation>
    <scope>NUCLEOTIDE SEQUENCE [LARGE SCALE GENOMIC DNA]</scope>
</reference>
<evidence type="ECO:0000256" key="5">
    <source>
        <dbReference type="ARBA" id="ARBA00022490"/>
    </source>
</evidence>
<accession>A0A1G2K3K8</accession>
<keyword evidence="8" id="KW-0460">Magnesium</keyword>
<comment type="subunit">
    <text evidence="4">Monomer.</text>
</comment>
<evidence type="ECO:0000256" key="19">
    <source>
        <dbReference type="ARBA" id="ARBA00031927"/>
    </source>
</evidence>
<comment type="catalytic activity">
    <reaction evidence="23">
        <text>N(6)-methyl-dATP + H2O = N(6)-methyl-dAMP + diphosphate + H(+)</text>
        <dbReference type="Rhea" id="RHEA:67604"/>
        <dbReference type="ChEBI" id="CHEBI:15377"/>
        <dbReference type="ChEBI" id="CHEBI:15378"/>
        <dbReference type="ChEBI" id="CHEBI:33019"/>
        <dbReference type="ChEBI" id="CHEBI:169976"/>
        <dbReference type="ChEBI" id="CHEBI:172872"/>
    </reaction>
    <physiologicalReaction direction="left-to-right" evidence="23">
        <dbReference type="Rhea" id="RHEA:67605"/>
    </physiologicalReaction>
</comment>
<comment type="catalytic activity">
    <reaction evidence="13">
        <text>2-oxo-ATP + H2O = 2-oxo-AMP + diphosphate + H(+)</text>
        <dbReference type="Rhea" id="RHEA:67392"/>
        <dbReference type="ChEBI" id="CHEBI:15377"/>
        <dbReference type="ChEBI" id="CHEBI:15378"/>
        <dbReference type="ChEBI" id="CHEBI:33019"/>
        <dbReference type="ChEBI" id="CHEBI:71395"/>
        <dbReference type="ChEBI" id="CHEBI:172878"/>
    </reaction>
    <physiologicalReaction direction="left-to-right" evidence="13">
        <dbReference type="Rhea" id="RHEA:67393"/>
    </physiologicalReaction>
</comment>
<keyword evidence="9" id="KW-0694">RNA-binding</keyword>
<dbReference type="InterPro" id="IPR020084">
    <property type="entry name" value="NUDIX_hydrolase_CS"/>
</dbReference>
<dbReference type="PROSITE" id="PS51462">
    <property type="entry name" value="NUDIX"/>
    <property type="match status" value="1"/>
</dbReference>
<keyword evidence="6" id="KW-0479">Metal-binding</keyword>
<dbReference type="InterPro" id="IPR003563">
    <property type="entry name" value="8ODP"/>
</dbReference>
<evidence type="ECO:0000256" key="8">
    <source>
        <dbReference type="ARBA" id="ARBA00022842"/>
    </source>
</evidence>
<dbReference type="Pfam" id="PF00293">
    <property type="entry name" value="NUDIX"/>
    <property type="match status" value="1"/>
</dbReference>
<feature type="domain" description="Nudix hydrolase" evidence="26">
    <location>
        <begin position="2"/>
        <end position="131"/>
    </location>
</feature>
<evidence type="ECO:0000259" key="26">
    <source>
        <dbReference type="PROSITE" id="PS51462"/>
    </source>
</evidence>
<comment type="catalytic activity">
    <reaction evidence="22">
        <text>O(6)-methyl-dGTP + H2O = O(6)-methyl-dGMP + diphosphate + H(+)</text>
        <dbReference type="Rhea" id="RHEA:67600"/>
        <dbReference type="ChEBI" id="CHEBI:15377"/>
        <dbReference type="ChEBI" id="CHEBI:15378"/>
        <dbReference type="ChEBI" id="CHEBI:33019"/>
        <dbReference type="ChEBI" id="CHEBI:169974"/>
        <dbReference type="ChEBI" id="CHEBI:169975"/>
    </reaction>
    <physiologicalReaction direction="left-to-right" evidence="22">
        <dbReference type="Rhea" id="RHEA:67601"/>
    </physiologicalReaction>
</comment>
<evidence type="ECO:0000256" key="10">
    <source>
        <dbReference type="ARBA" id="ARBA00024448"/>
    </source>
</evidence>
<dbReference type="GO" id="GO:0003723">
    <property type="term" value="F:RNA binding"/>
    <property type="evidence" value="ECO:0007669"/>
    <property type="project" value="UniProtKB-KW"/>
</dbReference>
<evidence type="ECO:0000256" key="22">
    <source>
        <dbReference type="ARBA" id="ARBA00048894"/>
    </source>
</evidence>
<evidence type="ECO:0000256" key="15">
    <source>
        <dbReference type="ARBA" id="ARBA00026218"/>
    </source>
</evidence>
<dbReference type="GO" id="GO:0008413">
    <property type="term" value="F:8-oxo-7,8-dihydroguanosine triphosphate pyrophosphatase activity"/>
    <property type="evidence" value="ECO:0007669"/>
    <property type="project" value="InterPro"/>
</dbReference>
<dbReference type="Gene3D" id="3.90.79.10">
    <property type="entry name" value="Nucleoside Triphosphate Pyrophosphohydrolase"/>
    <property type="match status" value="1"/>
</dbReference>
<dbReference type="PRINTS" id="PR00502">
    <property type="entry name" value="NUDIXFAMILY"/>
</dbReference>
<comment type="caution">
    <text evidence="27">The sequence shown here is derived from an EMBL/GenBank/DDBJ whole genome shotgun (WGS) entry which is preliminary data.</text>
</comment>
<evidence type="ECO:0000256" key="17">
    <source>
        <dbReference type="ARBA" id="ARBA00030634"/>
    </source>
</evidence>
<dbReference type="EMBL" id="MHQC01000046">
    <property type="protein sequence ID" value="OGZ93996.1"/>
    <property type="molecule type" value="Genomic_DNA"/>
</dbReference>
<keyword evidence="7 25" id="KW-0378">Hydrolase</keyword>
<dbReference type="GO" id="GO:0046872">
    <property type="term" value="F:metal ion binding"/>
    <property type="evidence" value="ECO:0007669"/>
    <property type="project" value="UniProtKB-KW"/>
</dbReference>
<evidence type="ECO:0000313" key="28">
    <source>
        <dbReference type="Proteomes" id="UP000177152"/>
    </source>
</evidence>
<evidence type="ECO:0000256" key="20">
    <source>
        <dbReference type="ARBA" id="ARBA00032071"/>
    </source>
</evidence>
<keyword evidence="5" id="KW-0963">Cytoplasm</keyword>